<dbReference type="AlphaFoldDB" id="A0A8S3UY08"/>
<organism evidence="2 3">
    <name type="scientific">Mytilus edulis</name>
    <name type="common">Blue mussel</name>
    <dbReference type="NCBI Taxonomy" id="6550"/>
    <lineage>
        <taxon>Eukaryota</taxon>
        <taxon>Metazoa</taxon>
        <taxon>Spiralia</taxon>
        <taxon>Lophotrochozoa</taxon>
        <taxon>Mollusca</taxon>
        <taxon>Bivalvia</taxon>
        <taxon>Autobranchia</taxon>
        <taxon>Pteriomorphia</taxon>
        <taxon>Mytilida</taxon>
        <taxon>Mytiloidea</taxon>
        <taxon>Mytilidae</taxon>
        <taxon>Mytilinae</taxon>
        <taxon>Mytilus</taxon>
    </lineage>
</organism>
<proteinExistence type="predicted"/>
<feature type="signal peptide" evidence="1">
    <location>
        <begin position="1"/>
        <end position="24"/>
    </location>
</feature>
<dbReference type="OrthoDB" id="26719at2759"/>
<reference evidence="2" key="1">
    <citation type="submission" date="2021-03" db="EMBL/GenBank/DDBJ databases">
        <authorList>
            <person name="Bekaert M."/>
        </authorList>
    </citation>
    <scope>NUCLEOTIDE SEQUENCE</scope>
</reference>
<name>A0A8S3UY08_MYTED</name>
<protein>
    <submittedName>
        <fullName evidence="2">Uncharacterized protein</fullName>
    </submittedName>
</protein>
<keyword evidence="1" id="KW-0732">Signal</keyword>
<comment type="caution">
    <text evidence="2">The sequence shown here is derived from an EMBL/GenBank/DDBJ whole genome shotgun (WGS) entry which is preliminary data.</text>
</comment>
<evidence type="ECO:0000256" key="1">
    <source>
        <dbReference type="SAM" id="SignalP"/>
    </source>
</evidence>
<dbReference type="EMBL" id="CAJPWZ010002965">
    <property type="protein sequence ID" value="CAG2249159.1"/>
    <property type="molecule type" value="Genomic_DNA"/>
</dbReference>
<evidence type="ECO:0000313" key="3">
    <source>
        <dbReference type="Proteomes" id="UP000683360"/>
    </source>
</evidence>
<evidence type="ECO:0000313" key="2">
    <source>
        <dbReference type="EMBL" id="CAG2249159.1"/>
    </source>
</evidence>
<keyword evidence="3" id="KW-1185">Reference proteome</keyword>
<feature type="chain" id="PRO_5035778395" evidence="1">
    <location>
        <begin position="25"/>
        <end position="286"/>
    </location>
</feature>
<gene>
    <name evidence="2" type="ORF">MEDL_60954</name>
</gene>
<accession>A0A8S3UY08</accession>
<dbReference type="Proteomes" id="UP000683360">
    <property type="component" value="Unassembled WGS sequence"/>
</dbReference>
<sequence>MDSPKKLCLLSAIIYFMYSSTSDAACSLPDELKSSTWEYNYTQIIDSSEQSATISIGTNTMQTSVIYDVQGTKLDRWTCINSLNISNTQDVVVFRSDNSFTSGPSGPNRWLYLCMKITKVTDDLFYFHLLSDVFTDVTPNERFFSPDSSAPSHNAPTCSTFCQYTSSPKIRTLRKQETSDEIPFDAALCEPCDSACQLATTIMTPTATTQKQSIPPMSTAIGTSTSVIWIETTQNATKPSTSTEIDSTTDVITTGTTQITSVPSVSTDIDRTITITPPKTTLTGTS</sequence>